<keyword evidence="1" id="KW-1185">Reference proteome</keyword>
<reference evidence="2" key="1">
    <citation type="submission" date="2022-11" db="UniProtKB">
        <authorList>
            <consortium name="WormBaseParasite"/>
        </authorList>
    </citation>
    <scope>IDENTIFICATION</scope>
</reference>
<organism evidence="1 2">
    <name type="scientific">Romanomermis culicivorax</name>
    <name type="common">Nematode worm</name>
    <dbReference type="NCBI Taxonomy" id="13658"/>
    <lineage>
        <taxon>Eukaryota</taxon>
        <taxon>Metazoa</taxon>
        <taxon>Ecdysozoa</taxon>
        <taxon>Nematoda</taxon>
        <taxon>Enoplea</taxon>
        <taxon>Dorylaimia</taxon>
        <taxon>Mermithida</taxon>
        <taxon>Mermithoidea</taxon>
        <taxon>Mermithidae</taxon>
        <taxon>Romanomermis</taxon>
    </lineage>
</organism>
<evidence type="ECO:0000313" key="1">
    <source>
        <dbReference type="Proteomes" id="UP000887565"/>
    </source>
</evidence>
<accession>A0A915K419</accession>
<name>A0A915K419_ROMCU</name>
<dbReference type="WBParaSite" id="nRc.2.0.1.t33515-RA">
    <property type="protein sequence ID" value="nRc.2.0.1.t33515-RA"/>
    <property type="gene ID" value="nRc.2.0.1.g33515"/>
</dbReference>
<sequence>MECCDLCTFLVITRARPESGFHGIGTRLCEDILLSQGHFLVGWTTTSPQAKLLFTPAHDTNKKLENFSALGAELRNKLRPISWILFYFSTLQRLIFQHFRKRFRGRKCKKCSALRAESMDI</sequence>
<protein>
    <submittedName>
        <fullName evidence="2">Uncharacterized protein</fullName>
    </submittedName>
</protein>
<evidence type="ECO:0000313" key="2">
    <source>
        <dbReference type="WBParaSite" id="nRc.2.0.1.t33515-RA"/>
    </source>
</evidence>
<proteinExistence type="predicted"/>
<dbReference type="AlphaFoldDB" id="A0A915K419"/>
<dbReference type="Proteomes" id="UP000887565">
    <property type="component" value="Unplaced"/>
</dbReference>